<organism evidence="2">
    <name type="scientific">marine sediment metagenome</name>
    <dbReference type="NCBI Taxonomy" id="412755"/>
    <lineage>
        <taxon>unclassified sequences</taxon>
        <taxon>metagenomes</taxon>
        <taxon>ecological metagenomes</taxon>
    </lineage>
</organism>
<evidence type="ECO:0000256" key="1">
    <source>
        <dbReference type="SAM" id="MobiDB-lite"/>
    </source>
</evidence>
<protein>
    <submittedName>
        <fullName evidence="2">Uncharacterized protein</fullName>
    </submittedName>
</protein>
<dbReference type="AlphaFoldDB" id="A0A0F9G0Q8"/>
<proteinExistence type="predicted"/>
<dbReference type="PROSITE" id="PS51257">
    <property type="entry name" value="PROKAR_LIPOPROTEIN"/>
    <property type="match status" value="1"/>
</dbReference>
<sequence>MKRLAVILAAATMLTGCRWFDRRRDTTGPDQQGRIARTAPASQPQSPPSAQPATSPAAATSEPARATNYRVIGPTQEIPAAVIQVNHAFITLDHVLDAIAGALRRAASANPTTEAFRRLAAELIR</sequence>
<feature type="non-terminal residue" evidence="2">
    <location>
        <position position="125"/>
    </location>
</feature>
<reference evidence="2" key="1">
    <citation type="journal article" date="2015" name="Nature">
        <title>Complex archaea that bridge the gap between prokaryotes and eukaryotes.</title>
        <authorList>
            <person name="Spang A."/>
            <person name="Saw J.H."/>
            <person name="Jorgensen S.L."/>
            <person name="Zaremba-Niedzwiedzka K."/>
            <person name="Martijn J."/>
            <person name="Lind A.E."/>
            <person name="van Eijk R."/>
            <person name="Schleper C."/>
            <person name="Guy L."/>
            <person name="Ettema T.J."/>
        </authorList>
    </citation>
    <scope>NUCLEOTIDE SEQUENCE</scope>
</reference>
<accession>A0A0F9G0Q8</accession>
<name>A0A0F9G0Q8_9ZZZZ</name>
<comment type="caution">
    <text evidence="2">The sequence shown here is derived from an EMBL/GenBank/DDBJ whole genome shotgun (WGS) entry which is preliminary data.</text>
</comment>
<feature type="compositionally biased region" description="Low complexity" evidence="1">
    <location>
        <begin position="51"/>
        <end position="64"/>
    </location>
</feature>
<dbReference type="EMBL" id="LAZR01028259">
    <property type="protein sequence ID" value="KKL63170.1"/>
    <property type="molecule type" value="Genomic_DNA"/>
</dbReference>
<feature type="region of interest" description="Disordered" evidence="1">
    <location>
        <begin position="21"/>
        <end position="64"/>
    </location>
</feature>
<gene>
    <name evidence="2" type="ORF">LCGC14_2177790</name>
</gene>
<evidence type="ECO:0000313" key="2">
    <source>
        <dbReference type="EMBL" id="KKL63170.1"/>
    </source>
</evidence>